<dbReference type="Proteomes" id="UP000719942">
    <property type="component" value="Unassembled WGS sequence"/>
</dbReference>
<evidence type="ECO:0000313" key="1">
    <source>
        <dbReference type="EMBL" id="MBW7571675.1"/>
    </source>
</evidence>
<evidence type="ECO:0000313" key="2">
    <source>
        <dbReference type="Proteomes" id="UP000719942"/>
    </source>
</evidence>
<gene>
    <name evidence="1" type="ORF">J5W02_02510</name>
</gene>
<dbReference type="RefSeq" id="WP_219964066.1">
    <property type="nucleotide sequence ID" value="NZ_JAGFNZ010000001.1"/>
</dbReference>
<keyword evidence="2" id="KW-1185">Reference proteome</keyword>
<organism evidence="1 2">
    <name type="scientific">Caproiciproducens faecalis</name>
    <dbReference type="NCBI Taxonomy" id="2820301"/>
    <lineage>
        <taxon>Bacteria</taxon>
        <taxon>Bacillati</taxon>
        <taxon>Bacillota</taxon>
        <taxon>Clostridia</taxon>
        <taxon>Eubacteriales</taxon>
        <taxon>Acutalibacteraceae</taxon>
        <taxon>Caproiciproducens</taxon>
    </lineage>
</organism>
<dbReference type="SUPFAM" id="SSF53623">
    <property type="entry name" value="MurD-like peptide ligases, catalytic domain"/>
    <property type="match status" value="1"/>
</dbReference>
<name>A0ABS7DK64_9FIRM</name>
<reference evidence="1 2" key="1">
    <citation type="submission" date="2021-03" db="EMBL/GenBank/DDBJ databases">
        <title>Caproiciproducens sp. nov. isolated from feces of cow.</title>
        <authorList>
            <person name="Choi J.-Y."/>
        </authorList>
    </citation>
    <scope>NUCLEOTIDE SEQUENCE [LARGE SCALE GENOMIC DNA]</scope>
    <source>
        <strain evidence="1 2">AGMB10547</strain>
    </source>
</reference>
<sequence>MANFYSAKKLIAVSDKKGHTISILKDILKFCGHENYLPAVAENPVPQDVQRAVLLLCDAQCPPVEGFAVCVADYAFSAMPEIAALKPLTYSTVSDSADFTARNIRKLSEGFSAFEMIGVGVIGRVRLATENSDWVGPALAAAAAAIACGIPFAEVLDALNSLKIGD</sequence>
<proteinExistence type="predicted"/>
<accession>A0ABS7DK64</accession>
<comment type="caution">
    <text evidence="1">The sequence shown here is derived from an EMBL/GenBank/DDBJ whole genome shotgun (WGS) entry which is preliminary data.</text>
</comment>
<dbReference type="InterPro" id="IPR036565">
    <property type="entry name" value="Mur-like_cat_sf"/>
</dbReference>
<protein>
    <submittedName>
        <fullName evidence="1">Uncharacterized protein</fullName>
    </submittedName>
</protein>
<dbReference type="Gene3D" id="3.40.1190.10">
    <property type="entry name" value="Mur-like, catalytic domain"/>
    <property type="match status" value="1"/>
</dbReference>
<dbReference type="EMBL" id="JAGFNZ010000001">
    <property type="protein sequence ID" value="MBW7571675.1"/>
    <property type="molecule type" value="Genomic_DNA"/>
</dbReference>